<evidence type="ECO:0000313" key="1">
    <source>
        <dbReference type="EMBL" id="HDD43776.1"/>
    </source>
</evidence>
<accession>A0A7C0U1W5</accession>
<proteinExistence type="predicted"/>
<name>A0A7C0U1W5_DESA2</name>
<dbReference type="EMBL" id="DRBS01000108">
    <property type="protein sequence ID" value="HDD43776.1"/>
    <property type="molecule type" value="Genomic_DNA"/>
</dbReference>
<dbReference type="Proteomes" id="UP000886289">
    <property type="component" value="Unassembled WGS sequence"/>
</dbReference>
<protein>
    <submittedName>
        <fullName evidence="1">Uncharacterized protein</fullName>
    </submittedName>
</protein>
<organism evidence="1">
    <name type="scientific">Desulfofervidus auxilii</name>
    <dbReference type="NCBI Taxonomy" id="1621989"/>
    <lineage>
        <taxon>Bacteria</taxon>
        <taxon>Pseudomonadati</taxon>
        <taxon>Thermodesulfobacteriota</taxon>
        <taxon>Candidatus Desulfofervidia</taxon>
        <taxon>Candidatus Desulfofervidales</taxon>
        <taxon>Candidatus Desulfofervidaceae</taxon>
        <taxon>Candidatus Desulfofervidus</taxon>
    </lineage>
</organism>
<gene>
    <name evidence="1" type="ORF">ENG63_02805</name>
</gene>
<dbReference type="AlphaFoldDB" id="A0A7C0U1W5"/>
<reference evidence="1" key="1">
    <citation type="journal article" date="2020" name="mSystems">
        <title>Genome- and Community-Level Interaction Insights into Carbon Utilization and Element Cycling Functions of Hydrothermarchaeota in Hydrothermal Sediment.</title>
        <authorList>
            <person name="Zhou Z."/>
            <person name="Liu Y."/>
            <person name="Xu W."/>
            <person name="Pan J."/>
            <person name="Luo Z.H."/>
            <person name="Li M."/>
        </authorList>
    </citation>
    <scope>NUCLEOTIDE SEQUENCE [LARGE SCALE GENOMIC DNA]</scope>
    <source>
        <strain evidence="1">HyVt-233</strain>
    </source>
</reference>
<sequence>MKQIKITIEAEVIKPDSPEQITKLLKEAIYESVSKSGLDKIVPPQQIDIAFPQYLPTQEELQFAVCVLRLGVDLYPIIKPFFLYLKTNAKFKKATSGKVNIEVLVGDKKLKVENLEPTDALNAVINGIEINITPQSKE</sequence>
<comment type="caution">
    <text evidence="1">The sequence shown here is derived from an EMBL/GenBank/DDBJ whole genome shotgun (WGS) entry which is preliminary data.</text>
</comment>